<keyword evidence="4" id="KW-1015">Disulfide bond</keyword>
<dbReference type="PIRSF" id="PIRSF000894">
    <property type="entry name" value="Acid_phosphatase"/>
    <property type="match status" value="1"/>
</dbReference>
<feature type="disulfide bond" evidence="4">
    <location>
        <begin position="58"/>
        <end position="373"/>
    </location>
</feature>
<dbReference type="PANTHER" id="PTHR20963">
    <property type="entry name" value="MULTIPLE INOSITOL POLYPHOSPHATE PHOSPHATASE-RELATED"/>
    <property type="match status" value="1"/>
</dbReference>
<evidence type="ECO:0000256" key="1">
    <source>
        <dbReference type="ARBA" id="ARBA00022801"/>
    </source>
</evidence>
<proteinExistence type="predicted"/>
<feature type="active site" description="Proton donor" evidence="3">
    <location>
        <position position="324"/>
    </location>
</feature>
<dbReference type="SUPFAM" id="SSF53254">
    <property type="entry name" value="Phosphoglycerate mutase-like"/>
    <property type="match status" value="1"/>
</dbReference>
<dbReference type="InterPro" id="IPR000560">
    <property type="entry name" value="His_Pase_clade-2"/>
</dbReference>
<dbReference type="InterPro" id="IPR016274">
    <property type="entry name" value="Histidine_acid_Pase_euk"/>
</dbReference>
<dbReference type="CDD" id="cd07061">
    <property type="entry name" value="HP_HAP_like"/>
    <property type="match status" value="1"/>
</dbReference>
<feature type="active site" description="Nucleophile" evidence="3">
    <location>
        <position position="69"/>
    </location>
</feature>
<dbReference type="InterPro" id="IPR029033">
    <property type="entry name" value="His_PPase_superfam"/>
</dbReference>
<feature type="disulfide bond" evidence="4">
    <location>
        <begin position="396"/>
        <end position="404"/>
    </location>
</feature>
<evidence type="ECO:0000313" key="6">
    <source>
        <dbReference type="EMBL" id="CCX13269.1"/>
    </source>
</evidence>
<keyword evidence="2" id="KW-0325">Glycoprotein</keyword>
<dbReference type="Pfam" id="PF00328">
    <property type="entry name" value="His_Phos_2"/>
    <property type="match status" value="1"/>
</dbReference>
<reference evidence="6 7" key="1">
    <citation type="journal article" date="2013" name="PLoS Genet.">
        <title>The genome and development-dependent transcriptomes of Pyronema confluens: a window into fungal evolution.</title>
        <authorList>
            <person name="Traeger S."/>
            <person name="Altegoer F."/>
            <person name="Freitag M."/>
            <person name="Gabaldon T."/>
            <person name="Kempken F."/>
            <person name="Kumar A."/>
            <person name="Marcet-Houben M."/>
            <person name="Poggeler S."/>
            <person name="Stajich J.E."/>
            <person name="Nowrousian M."/>
        </authorList>
    </citation>
    <scope>NUCLEOTIDE SEQUENCE [LARGE SCALE GENOMIC DNA]</scope>
    <source>
        <strain evidence="7">CBS 100304</strain>
        <tissue evidence="6">Vegetative mycelium</tissue>
    </source>
</reference>
<dbReference type="Gene3D" id="3.40.50.1240">
    <property type="entry name" value="Phosphoglycerate mutase-like"/>
    <property type="match status" value="1"/>
</dbReference>
<dbReference type="AlphaFoldDB" id="U4L767"/>
<dbReference type="STRING" id="1076935.U4L767"/>
<dbReference type="GO" id="GO:0009277">
    <property type="term" value="C:fungal-type cell wall"/>
    <property type="evidence" value="ECO:0007669"/>
    <property type="project" value="TreeGrafter"/>
</dbReference>
<evidence type="ECO:0000256" key="3">
    <source>
        <dbReference type="PIRSR" id="PIRSR000894-1"/>
    </source>
</evidence>
<feature type="disulfide bond" evidence="4">
    <location>
        <begin position="250"/>
        <end position="264"/>
    </location>
</feature>
<gene>
    <name evidence="6" type="ORF">PCON_12862</name>
</gene>
<dbReference type="Proteomes" id="UP000018144">
    <property type="component" value="Unassembled WGS sequence"/>
</dbReference>
<keyword evidence="1" id="KW-0378">Hydrolase</keyword>
<dbReference type="GO" id="GO:0003993">
    <property type="term" value="F:acid phosphatase activity"/>
    <property type="evidence" value="ECO:0007669"/>
    <property type="project" value="TreeGrafter"/>
</dbReference>
<protein>
    <submittedName>
        <fullName evidence="6">Similar to 3-phytase B acc. no. P34755</fullName>
    </submittedName>
</protein>
<keyword evidence="7" id="KW-1185">Reference proteome</keyword>
<dbReference type="EMBL" id="HF935793">
    <property type="protein sequence ID" value="CCX13269.1"/>
    <property type="molecule type" value="Genomic_DNA"/>
</dbReference>
<name>U4L767_PYROM</name>
<keyword evidence="5" id="KW-0732">Signal</keyword>
<evidence type="ECO:0000313" key="7">
    <source>
        <dbReference type="Proteomes" id="UP000018144"/>
    </source>
</evidence>
<evidence type="ECO:0000256" key="4">
    <source>
        <dbReference type="PIRSR" id="PIRSR000894-2"/>
    </source>
</evidence>
<sequence>MNISSLLFLASLSTPLAAAEASDSKKDFNILHHLGGNSPWFPAPSISGLDINTIPSDCKVSKAIYTSRHASRFPDPGAYNEWTTFHQKIQNATFEAHGELSFLKSWKPVVEYPTEQLAQLSIGGWGELFNFGATLRRRYLAFWTPESNKTVFANNYPRTISSAQLFLHGYLGPQASAHGTVAVVTSSNPLSLSNSLAPSDLCPMYHDNSDPWATQWDAIYLPPILERVQKLIKGDLKLQQSEIALGMYLCGFESQITGKKSEWCGVWREQEVRGYEYRQDLRYWYGNGSGAGVSGSMMVEYLGDMVAWLDNGEDEGLKVAFTHDGQINQLASALGVFDGHAALNPRKIMENRTYKSSNITPMRGNVALERMDCTGKAAGKYVRVILNDAVYPVVGCQDGPGKSCELEKYQALVKEKMDKFGSFQERCGLNGTAPVRKSFLVDLDQAFVSLIKP</sequence>
<accession>U4L767</accession>
<dbReference type="PANTHER" id="PTHR20963:SF23">
    <property type="entry name" value="3-PHYTASE"/>
    <property type="match status" value="1"/>
</dbReference>
<feature type="chain" id="PRO_5004651108" evidence="5">
    <location>
        <begin position="22"/>
        <end position="453"/>
    </location>
</feature>
<dbReference type="eggNOG" id="KOG1382">
    <property type="taxonomic scope" value="Eukaryota"/>
</dbReference>
<dbReference type="OMA" id="ANSPWFA"/>
<evidence type="ECO:0000256" key="2">
    <source>
        <dbReference type="ARBA" id="ARBA00023180"/>
    </source>
</evidence>
<organism evidence="6 7">
    <name type="scientific">Pyronema omphalodes (strain CBS 100304)</name>
    <name type="common">Pyronema confluens</name>
    <dbReference type="NCBI Taxonomy" id="1076935"/>
    <lineage>
        <taxon>Eukaryota</taxon>
        <taxon>Fungi</taxon>
        <taxon>Dikarya</taxon>
        <taxon>Ascomycota</taxon>
        <taxon>Pezizomycotina</taxon>
        <taxon>Pezizomycetes</taxon>
        <taxon>Pezizales</taxon>
        <taxon>Pyronemataceae</taxon>
        <taxon>Pyronema</taxon>
    </lineage>
</organism>
<evidence type="ECO:0000256" key="5">
    <source>
        <dbReference type="SAM" id="SignalP"/>
    </source>
</evidence>
<feature type="signal peptide" evidence="5">
    <location>
        <begin position="1"/>
        <end position="21"/>
    </location>
</feature>
<dbReference type="OrthoDB" id="6509975at2759"/>